<keyword evidence="1" id="KW-0732">Signal</keyword>
<evidence type="ECO:0000313" key="2">
    <source>
        <dbReference type="EMBL" id="CAJ1399391.1"/>
    </source>
</evidence>
<gene>
    <name evidence="2" type="ORF">EVOR1521_LOCUS22928</name>
</gene>
<protein>
    <submittedName>
        <fullName evidence="2">Uncharacterized protein</fullName>
    </submittedName>
</protein>
<dbReference type="EMBL" id="CAUJNA010003333">
    <property type="protein sequence ID" value="CAJ1399391.1"/>
    <property type="molecule type" value="Genomic_DNA"/>
</dbReference>
<dbReference type="AlphaFoldDB" id="A0AA36J6I6"/>
<evidence type="ECO:0000313" key="3">
    <source>
        <dbReference type="Proteomes" id="UP001178507"/>
    </source>
</evidence>
<name>A0AA36J6I6_9DINO</name>
<keyword evidence="3" id="KW-1185">Reference proteome</keyword>
<sequence length="151" mass="16652">MARIILASLASVARIAWGAASTPLDFSFSQSDTWRLVNDAQVTYGWAIAELRVFSDACQSELSPRLEGSGMPGLPASRAQDGQVITEWRSGCHICEVGEASLSLHFDVEVNVMCLQLYQWGDRDFAATAVRLQRWGEEQAWVDVLRGTGMQ</sequence>
<organism evidence="2 3">
    <name type="scientific">Effrenium voratum</name>
    <dbReference type="NCBI Taxonomy" id="2562239"/>
    <lineage>
        <taxon>Eukaryota</taxon>
        <taxon>Sar</taxon>
        <taxon>Alveolata</taxon>
        <taxon>Dinophyceae</taxon>
        <taxon>Suessiales</taxon>
        <taxon>Symbiodiniaceae</taxon>
        <taxon>Effrenium</taxon>
    </lineage>
</organism>
<feature type="signal peptide" evidence="1">
    <location>
        <begin position="1"/>
        <end position="18"/>
    </location>
</feature>
<accession>A0AA36J6I6</accession>
<feature type="non-terminal residue" evidence="2">
    <location>
        <position position="151"/>
    </location>
</feature>
<feature type="chain" id="PRO_5041249115" evidence="1">
    <location>
        <begin position="19"/>
        <end position="151"/>
    </location>
</feature>
<comment type="caution">
    <text evidence="2">The sequence shown here is derived from an EMBL/GenBank/DDBJ whole genome shotgun (WGS) entry which is preliminary data.</text>
</comment>
<dbReference type="Proteomes" id="UP001178507">
    <property type="component" value="Unassembled WGS sequence"/>
</dbReference>
<reference evidence="2" key="1">
    <citation type="submission" date="2023-08" db="EMBL/GenBank/DDBJ databases">
        <authorList>
            <person name="Chen Y."/>
            <person name="Shah S."/>
            <person name="Dougan E. K."/>
            <person name="Thang M."/>
            <person name="Chan C."/>
        </authorList>
    </citation>
    <scope>NUCLEOTIDE SEQUENCE</scope>
</reference>
<evidence type="ECO:0000256" key="1">
    <source>
        <dbReference type="SAM" id="SignalP"/>
    </source>
</evidence>
<proteinExistence type="predicted"/>